<evidence type="ECO:0000313" key="2">
    <source>
        <dbReference type="Proteomes" id="UP001605036"/>
    </source>
</evidence>
<name>A0ABD1XFN3_9MARC</name>
<organism evidence="1 2">
    <name type="scientific">Riccia fluitans</name>
    <dbReference type="NCBI Taxonomy" id="41844"/>
    <lineage>
        <taxon>Eukaryota</taxon>
        <taxon>Viridiplantae</taxon>
        <taxon>Streptophyta</taxon>
        <taxon>Embryophyta</taxon>
        <taxon>Marchantiophyta</taxon>
        <taxon>Marchantiopsida</taxon>
        <taxon>Marchantiidae</taxon>
        <taxon>Marchantiales</taxon>
        <taxon>Ricciaceae</taxon>
        <taxon>Riccia</taxon>
    </lineage>
</organism>
<gene>
    <name evidence="1" type="ORF">R1flu_026336</name>
</gene>
<dbReference type="Proteomes" id="UP001605036">
    <property type="component" value="Unassembled WGS sequence"/>
</dbReference>
<dbReference type="EMBL" id="JBHFFA010000008">
    <property type="protein sequence ID" value="KAL2607763.1"/>
    <property type="molecule type" value="Genomic_DNA"/>
</dbReference>
<evidence type="ECO:0000313" key="1">
    <source>
        <dbReference type="EMBL" id="KAL2607763.1"/>
    </source>
</evidence>
<keyword evidence="2" id="KW-1185">Reference proteome</keyword>
<comment type="caution">
    <text evidence="1">The sequence shown here is derived from an EMBL/GenBank/DDBJ whole genome shotgun (WGS) entry which is preliminary data.</text>
</comment>
<sequence>MPAVARYSFATIRLDSALPHSNAEVVPDSRKRGFRAKALSLFQCCEIAAFWRFVELLFDMLGFLDRCSVGLGLGVFLAGRFCAAFTVLDRNRLLALLLVSSLHDGQVPATCHSSRFDAGTTTQAMPALS</sequence>
<proteinExistence type="predicted"/>
<accession>A0ABD1XFN3</accession>
<dbReference type="AlphaFoldDB" id="A0ABD1XFN3"/>
<protein>
    <submittedName>
        <fullName evidence="1">Uncharacterized protein</fullName>
    </submittedName>
</protein>
<reference evidence="1 2" key="1">
    <citation type="submission" date="2024-09" db="EMBL/GenBank/DDBJ databases">
        <title>Chromosome-scale assembly of Riccia fluitans.</title>
        <authorList>
            <person name="Paukszto L."/>
            <person name="Sawicki J."/>
            <person name="Karawczyk K."/>
            <person name="Piernik-Szablinska J."/>
            <person name="Szczecinska M."/>
            <person name="Mazdziarz M."/>
        </authorList>
    </citation>
    <scope>NUCLEOTIDE SEQUENCE [LARGE SCALE GENOMIC DNA]</scope>
    <source>
        <strain evidence="1">Rf_01</strain>
        <tissue evidence="1">Aerial parts of the thallus</tissue>
    </source>
</reference>